<dbReference type="GO" id="GO:0005794">
    <property type="term" value="C:Golgi apparatus"/>
    <property type="evidence" value="ECO:0007669"/>
    <property type="project" value="TreeGrafter"/>
</dbReference>
<dbReference type="PANTHER" id="PTHR37749">
    <property type="entry name" value="TRANSMEMBRANE PROTEIN"/>
    <property type="match status" value="1"/>
</dbReference>
<evidence type="ECO:0000256" key="1">
    <source>
        <dbReference type="SAM" id="Phobius"/>
    </source>
</evidence>
<feature type="transmembrane region" description="Helical" evidence="1">
    <location>
        <begin position="80"/>
        <end position="102"/>
    </location>
</feature>
<evidence type="ECO:0000313" key="3">
    <source>
        <dbReference type="Proteomes" id="UP000317650"/>
    </source>
</evidence>
<dbReference type="EMBL" id="PYDT01000005">
    <property type="protein sequence ID" value="THU61291.1"/>
    <property type="molecule type" value="Genomic_DNA"/>
</dbReference>
<name>A0A4S8JHA1_MUSBA</name>
<proteinExistence type="predicted"/>
<gene>
    <name evidence="2" type="ORF">C4D60_Mb07t21750</name>
</gene>
<keyword evidence="1" id="KW-0812">Transmembrane</keyword>
<keyword evidence="3" id="KW-1185">Reference proteome</keyword>
<evidence type="ECO:0000313" key="2">
    <source>
        <dbReference type="EMBL" id="THU61291.1"/>
    </source>
</evidence>
<dbReference type="PANTHER" id="PTHR37749:SF1">
    <property type="entry name" value="TRANSMEMBRANE PROTEIN"/>
    <property type="match status" value="1"/>
</dbReference>
<reference evidence="2 3" key="1">
    <citation type="journal article" date="2019" name="Nat. Plants">
        <title>Genome sequencing of Musa balbisiana reveals subgenome evolution and function divergence in polyploid bananas.</title>
        <authorList>
            <person name="Yao X."/>
        </authorList>
    </citation>
    <scope>NUCLEOTIDE SEQUENCE [LARGE SCALE GENOMIC DNA]</scope>
    <source>
        <strain evidence="3">cv. DH-PKW</strain>
        <tissue evidence="2">Leaves</tissue>
    </source>
</reference>
<comment type="caution">
    <text evidence="2">The sequence shown here is derived from an EMBL/GenBank/DDBJ whole genome shotgun (WGS) entry which is preliminary data.</text>
</comment>
<feature type="transmembrane region" description="Helical" evidence="1">
    <location>
        <begin position="140"/>
        <end position="162"/>
    </location>
</feature>
<dbReference type="Proteomes" id="UP000317650">
    <property type="component" value="Chromosome 7"/>
</dbReference>
<protein>
    <submittedName>
        <fullName evidence="2">Uncharacterized protein</fullName>
    </submittedName>
</protein>
<keyword evidence="1" id="KW-1133">Transmembrane helix</keyword>
<sequence>MTERAGPPVIVEIALLAIRSKTTTLACSSLRGICRVKCRDVAANVRHRRNASGSLIFPRVRCAWCSATGRKLDVLYHVDLILEIFTFCVVPISAFCLSKSTFVPISSPLFSERDDHPTVPFEVRRRLRSRLMEVEPPGPLRYLIGAAIMMVGVVLPLGYMMFRIKRVPSSSSTYSKQT</sequence>
<accession>A0A4S8JHA1</accession>
<keyword evidence="1" id="KW-0472">Membrane</keyword>
<organism evidence="2 3">
    <name type="scientific">Musa balbisiana</name>
    <name type="common">Banana</name>
    <dbReference type="NCBI Taxonomy" id="52838"/>
    <lineage>
        <taxon>Eukaryota</taxon>
        <taxon>Viridiplantae</taxon>
        <taxon>Streptophyta</taxon>
        <taxon>Embryophyta</taxon>
        <taxon>Tracheophyta</taxon>
        <taxon>Spermatophyta</taxon>
        <taxon>Magnoliopsida</taxon>
        <taxon>Liliopsida</taxon>
        <taxon>Zingiberales</taxon>
        <taxon>Musaceae</taxon>
        <taxon>Musa</taxon>
    </lineage>
</organism>
<dbReference type="AlphaFoldDB" id="A0A4S8JHA1"/>